<evidence type="ECO:0000313" key="2">
    <source>
        <dbReference type="EMBL" id="TWI87218.1"/>
    </source>
</evidence>
<name>A0A562T213_9HYPH</name>
<comment type="caution">
    <text evidence="2">The sequence shown here is derived from an EMBL/GenBank/DDBJ whole genome shotgun (WGS) entry which is preliminary data.</text>
</comment>
<keyword evidence="3" id="KW-1185">Reference proteome</keyword>
<dbReference type="Proteomes" id="UP000320593">
    <property type="component" value="Unassembled WGS sequence"/>
</dbReference>
<accession>A0A562T213</accession>
<protein>
    <submittedName>
        <fullName evidence="2">Uncharacterized protein</fullName>
    </submittedName>
</protein>
<dbReference type="EMBL" id="VLLF01000005">
    <property type="protein sequence ID" value="TWI87218.1"/>
    <property type="molecule type" value="Genomic_DNA"/>
</dbReference>
<dbReference type="OrthoDB" id="7679478at2"/>
<sequence length="75" mass="7727">MRILSLTLAVIATSAFAIAPASACSWMKSAESEKITVATAPTADDSNVSIATNDLSVETIKEMAIMPEAAEAPAE</sequence>
<evidence type="ECO:0000313" key="3">
    <source>
        <dbReference type="Proteomes" id="UP000320593"/>
    </source>
</evidence>
<keyword evidence="1" id="KW-0732">Signal</keyword>
<gene>
    <name evidence="2" type="ORF">JM93_02458</name>
</gene>
<dbReference type="RefSeq" id="WP_145343620.1">
    <property type="nucleotide sequence ID" value="NZ_SMLY01000082.1"/>
</dbReference>
<organism evidence="2 3">
    <name type="scientific">Roseibium hamelinense</name>
    <dbReference type="NCBI Taxonomy" id="150831"/>
    <lineage>
        <taxon>Bacteria</taxon>
        <taxon>Pseudomonadati</taxon>
        <taxon>Pseudomonadota</taxon>
        <taxon>Alphaproteobacteria</taxon>
        <taxon>Hyphomicrobiales</taxon>
        <taxon>Stappiaceae</taxon>
        <taxon>Roseibium</taxon>
    </lineage>
</organism>
<feature type="signal peptide" evidence="1">
    <location>
        <begin position="1"/>
        <end position="23"/>
    </location>
</feature>
<evidence type="ECO:0000256" key="1">
    <source>
        <dbReference type="SAM" id="SignalP"/>
    </source>
</evidence>
<reference evidence="2 3" key="1">
    <citation type="submission" date="2019-07" db="EMBL/GenBank/DDBJ databases">
        <title>Genomic Encyclopedia of Archaeal and Bacterial Type Strains, Phase II (KMG-II): from individual species to whole genera.</title>
        <authorList>
            <person name="Goeker M."/>
        </authorList>
    </citation>
    <scope>NUCLEOTIDE SEQUENCE [LARGE SCALE GENOMIC DNA]</scope>
    <source>
        <strain evidence="2 3">ATCC BAA-252</strain>
    </source>
</reference>
<feature type="chain" id="PRO_5021994869" evidence="1">
    <location>
        <begin position="24"/>
        <end position="75"/>
    </location>
</feature>
<dbReference type="AlphaFoldDB" id="A0A562T213"/>
<proteinExistence type="predicted"/>